<dbReference type="AlphaFoldDB" id="A0A917PXV2"/>
<keyword evidence="2" id="KW-1185">Reference proteome</keyword>
<evidence type="ECO:0000313" key="2">
    <source>
        <dbReference type="Proteomes" id="UP000635983"/>
    </source>
</evidence>
<sequence length="144" mass="16295">MRTLQELCEAIQSHETLEGVVTACYAPTDSPRKIGSLKEIDDFLLSCGYTSLGVKWIPLNRSEAIKHLQEMLNISLAYGTEMLSKEESERLAQEFSNFFSSENSVWFTNGNRYGWNPVTKSTFENATVVLDETNIALVLFEDED</sequence>
<name>A0A917PXV2_9PSED</name>
<gene>
    <name evidence="1" type="ORF">GCM10009304_25160</name>
</gene>
<reference evidence="1" key="2">
    <citation type="submission" date="2020-09" db="EMBL/GenBank/DDBJ databases">
        <authorList>
            <person name="Sun Q."/>
            <person name="Ohkuma M."/>
        </authorList>
    </citation>
    <scope>NUCLEOTIDE SEQUENCE</scope>
    <source>
        <strain evidence="1">JCM 30078</strain>
    </source>
</reference>
<dbReference type="RefSeq" id="WP_188983584.1">
    <property type="nucleotide sequence ID" value="NZ_BMPO01000005.1"/>
</dbReference>
<proteinExistence type="predicted"/>
<dbReference type="Proteomes" id="UP000635983">
    <property type="component" value="Unassembled WGS sequence"/>
</dbReference>
<reference evidence="1" key="1">
    <citation type="journal article" date="2014" name="Int. J. Syst. Evol. Microbiol.">
        <title>Complete genome sequence of Corynebacterium casei LMG S-19264T (=DSM 44701T), isolated from a smear-ripened cheese.</title>
        <authorList>
            <consortium name="US DOE Joint Genome Institute (JGI-PGF)"/>
            <person name="Walter F."/>
            <person name="Albersmeier A."/>
            <person name="Kalinowski J."/>
            <person name="Ruckert C."/>
        </authorList>
    </citation>
    <scope>NUCLEOTIDE SEQUENCE</scope>
    <source>
        <strain evidence="1">JCM 30078</strain>
    </source>
</reference>
<organism evidence="1 2">
    <name type="scientific">Pseudomonas matsuisoli</name>
    <dbReference type="NCBI Taxonomy" id="1515666"/>
    <lineage>
        <taxon>Bacteria</taxon>
        <taxon>Pseudomonadati</taxon>
        <taxon>Pseudomonadota</taxon>
        <taxon>Gammaproteobacteria</taxon>
        <taxon>Pseudomonadales</taxon>
        <taxon>Pseudomonadaceae</taxon>
        <taxon>Pseudomonas</taxon>
    </lineage>
</organism>
<protein>
    <submittedName>
        <fullName evidence="1">Uncharacterized protein</fullName>
    </submittedName>
</protein>
<accession>A0A917PXV2</accession>
<dbReference type="EMBL" id="BMPO01000005">
    <property type="protein sequence ID" value="GGJ98193.1"/>
    <property type="molecule type" value="Genomic_DNA"/>
</dbReference>
<evidence type="ECO:0000313" key="1">
    <source>
        <dbReference type="EMBL" id="GGJ98193.1"/>
    </source>
</evidence>
<comment type="caution">
    <text evidence="1">The sequence shown here is derived from an EMBL/GenBank/DDBJ whole genome shotgun (WGS) entry which is preliminary data.</text>
</comment>